<accession>A0A6V6ZBW5</accession>
<proteinExistence type="predicted"/>
<evidence type="ECO:0000256" key="2">
    <source>
        <dbReference type="ARBA" id="ARBA00023125"/>
    </source>
</evidence>
<dbReference type="SUPFAM" id="SSF116734">
    <property type="entry name" value="DNA methylase specificity domain"/>
    <property type="match status" value="1"/>
</dbReference>
<evidence type="ECO:0000313" key="4">
    <source>
        <dbReference type="Proteomes" id="UP000530060"/>
    </source>
</evidence>
<evidence type="ECO:0008006" key="5">
    <source>
        <dbReference type="Google" id="ProtNLM"/>
    </source>
</evidence>
<dbReference type="Proteomes" id="UP000530060">
    <property type="component" value="Unassembled WGS sequence"/>
</dbReference>
<dbReference type="InterPro" id="IPR044946">
    <property type="entry name" value="Restrct_endonuc_typeI_TRD_sf"/>
</dbReference>
<keyword evidence="4" id="KW-1185">Reference proteome</keyword>
<protein>
    <recommendedName>
        <fullName evidence="5">DUF4145 domain-containing protein</fullName>
    </recommendedName>
</protein>
<evidence type="ECO:0000313" key="3">
    <source>
        <dbReference type="EMBL" id="CAD0009268.1"/>
    </source>
</evidence>
<organism evidence="3 4">
    <name type="scientific">Flavobacterium salmonis</name>
    <dbReference type="NCBI Taxonomy" id="2654844"/>
    <lineage>
        <taxon>Bacteria</taxon>
        <taxon>Pseudomonadati</taxon>
        <taxon>Bacteroidota</taxon>
        <taxon>Flavobacteriia</taxon>
        <taxon>Flavobacteriales</taxon>
        <taxon>Flavobacteriaceae</taxon>
        <taxon>Flavobacterium</taxon>
    </lineage>
</organism>
<keyword evidence="1" id="KW-0680">Restriction system</keyword>
<comment type="caution">
    <text evidence="3">The sequence shown here is derived from an EMBL/GenBank/DDBJ whole genome shotgun (WGS) entry which is preliminary data.</text>
</comment>
<dbReference type="Gene3D" id="3.90.220.20">
    <property type="entry name" value="DNA methylase specificity domains"/>
    <property type="match status" value="1"/>
</dbReference>
<dbReference type="RefSeq" id="WP_180910783.1">
    <property type="nucleotide sequence ID" value="NZ_CAIJDP010000090.1"/>
</dbReference>
<name>A0A6V6ZBW5_9FLAO</name>
<dbReference type="GO" id="GO:0009307">
    <property type="term" value="P:DNA restriction-modification system"/>
    <property type="evidence" value="ECO:0007669"/>
    <property type="project" value="UniProtKB-KW"/>
</dbReference>
<gene>
    <name evidence="3" type="ORF">FLAT13_04813</name>
</gene>
<sequence length="263" mass="29955">MSNQELLSFIGTKFKGHKTLKLEKIITPIKSNSIIPSGTLVIMASGDTQLRLKILEKDTPNKGFSIPLKINIEGSKLGITQNYLHWFLSNQVISEYLISNAKGTVFLRVPREIINSLIIPIPKNILKDYTPNEIIIRNENNPLKNLINNFFNDYLLNLKNERYSTAVILAGAMTEIILYQILLEQDFEKKILEDDNTLGLGKMITYIRLLKLDKSNSFPISSLIELQKKRNSAIHIGIAIKKNTVFGENDLDCFNKIIQYFSI</sequence>
<keyword evidence="2" id="KW-0238">DNA-binding</keyword>
<evidence type="ECO:0000256" key="1">
    <source>
        <dbReference type="ARBA" id="ARBA00022747"/>
    </source>
</evidence>
<dbReference type="GO" id="GO:0003677">
    <property type="term" value="F:DNA binding"/>
    <property type="evidence" value="ECO:0007669"/>
    <property type="project" value="UniProtKB-KW"/>
</dbReference>
<reference evidence="3 4" key="1">
    <citation type="submission" date="2020-06" db="EMBL/GenBank/DDBJ databases">
        <authorList>
            <person name="Criscuolo A."/>
        </authorList>
    </citation>
    <scope>NUCLEOTIDE SEQUENCE [LARGE SCALE GENOMIC DNA]</scope>
    <source>
        <strain evidence="4">CIP 111411</strain>
    </source>
</reference>
<dbReference type="AlphaFoldDB" id="A0A6V6ZBW5"/>
<dbReference type="EMBL" id="CAIJDP010000090">
    <property type="protein sequence ID" value="CAD0009268.1"/>
    <property type="molecule type" value="Genomic_DNA"/>
</dbReference>